<sequence length="82" mass="8662">MGIVSAVIVDIFRLIVYSMAFMASHFAVSRELAAPVIVGSLCAFIGAFAGKRILHKITLHTVRQVVAGAMFVIGSGLMLGIV</sequence>
<dbReference type="AlphaFoldDB" id="A0A1H3C990"/>
<feature type="transmembrane region" description="Helical" evidence="1">
    <location>
        <begin position="62"/>
        <end position="81"/>
    </location>
</feature>
<feature type="transmembrane region" description="Helical" evidence="1">
    <location>
        <begin position="7"/>
        <end position="26"/>
    </location>
</feature>
<organism evidence="2 3">
    <name type="scientific">Nitrosomonas halophila</name>
    <dbReference type="NCBI Taxonomy" id="44576"/>
    <lineage>
        <taxon>Bacteria</taxon>
        <taxon>Pseudomonadati</taxon>
        <taxon>Pseudomonadota</taxon>
        <taxon>Betaproteobacteria</taxon>
        <taxon>Nitrosomonadales</taxon>
        <taxon>Nitrosomonadaceae</taxon>
        <taxon>Nitrosomonas</taxon>
    </lineage>
</organism>
<reference evidence="2 3" key="1">
    <citation type="submission" date="2016-10" db="EMBL/GenBank/DDBJ databases">
        <authorList>
            <person name="de Groot N.N."/>
        </authorList>
    </citation>
    <scope>NUCLEOTIDE SEQUENCE [LARGE SCALE GENOMIC DNA]</scope>
    <source>
        <strain evidence="2 3">Nm1</strain>
    </source>
</reference>
<evidence type="ECO:0000313" key="3">
    <source>
        <dbReference type="Proteomes" id="UP000198640"/>
    </source>
</evidence>
<keyword evidence="1" id="KW-1133">Transmembrane helix</keyword>
<dbReference type="EMBL" id="FNOY01000002">
    <property type="protein sequence ID" value="SDX50656.1"/>
    <property type="molecule type" value="Genomic_DNA"/>
</dbReference>
<evidence type="ECO:0000256" key="1">
    <source>
        <dbReference type="SAM" id="Phobius"/>
    </source>
</evidence>
<evidence type="ECO:0000313" key="2">
    <source>
        <dbReference type="EMBL" id="SDX50656.1"/>
    </source>
</evidence>
<keyword evidence="3" id="KW-1185">Reference proteome</keyword>
<feature type="transmembrane region" description="Helical" evidence="1">
    <location>
        <begin position="32"/>
        <end position="50"/>
    </location>
</feature>
<protein>
    <submittedName>
        <fullName evidence="2">Uncharacterized protein</fullName>
    </submittedName>
</protein>
<dbReference type="Proteomes" id="UP000198640">
    <property type="component" value="Unassembled WGS sequence"/>
</dbReference>
<dbReference type="RefSeq" id="WP_090411194.1">
    <property type="nucleotide sequence ID" value="NZ_FNOY01000002.1"/>
</dbReference>
<name>A0A1H3C990_9PROT</name>
<dbReference type="OrthoDB" id="8480055at2"/>
<accession>A0A1H3C990</accession>
<gene>
    <name evidence="2" type="ORF">SAMN05421881_1002108</name>
</gene>
<proteinExistence type="predicted"/>
<keyword evidence="1" id="KW-0812">Transmembrane</keyword>
<keyword evidence="1" id="KW-0472">Membrane</keyword>